<organism evidence="1">
    <name type="scientific">marine sediment metagenome</name>
    <dbReference type="NCBI Taxonomy" id="412755"/>
    <lineage>
        <taxon>unclassified sequences</taxon>
        <taxon>metagenomes</taxon>
        <taxon>ecological metagenomes</taxon>
    </lineage>
</organism>
<evidence type="ECO:0000313" key="1">
    <source>
        <dbReference type="EMBL" id="KKN55045.1"/>
    </source>
</evidence>
<name>A0A0F9REW5_9ZZZZ</name>
<proteinExistence type="predicted"/>
<protein>
    <submittedName>
        <fullName evidence="1">Uncharacterized protein</fullName>
    </submittedName>
</protein>
<sequence length="40" mass="4727">MGFRCKRCPNTIPYMGICPRCERRTHEKSATELLEQARDK</sequence>
<dbReference type="EMBL" id="LAZR01000902">
    <property type="protein sequence ID" value="KKN55045.1"/>
    <property type="molecule type" value="Genomic_DNA"/>
</dbReference>
<gene>
    <name evidence="1" type="ORF">LCGC14_0586460</name>
</gene>
<comment type="caution">
    <text evidence="1">The sequence shown here is derived from an EMBL/GenBank/DDBJ whole genome shotgun (WGS) entry which is preliminary data.</text>
</comment>
<accession>A0A0F9REW5</accession>
<reference evidence="1" key="1">
    <citation type="journal article" date="2015" name="Nature">
        <title>Complex archaea that bridge the gap between prokaryotes and eukaryotes.</title>
        <authorList>
            <person name="Spang A."/>
            <person name="Saw J.H."/>
            <person name="Jorgensen S.L."/>
            <person name="Zaremba-Niedzwiedzka K."/>
            <person name="Martijn J."/>
            <person name="Lind A.E."/>
            <person name="van Eijk R."/>
            <person name="Schleper C."/>
            <person name="Guy L."/>
            <person name="Ettema T.J."/>
        </authorList>
    </citation>
    <scope>NUCLEOTIDE SEQUENCE</scope>
</reference>
<dbReference type="AlphaFoldDB" id="A0A0F9REW5"/>